<evidence type="ECO:0000256" key="4">
    <source>
        <dbReference type="ARBA" id="ARBA00022729"/>
    </source>
</evidence>
<protein>
    <submittedName>
        <fullName evidence="13">PKD2L1 protein</fullName>
    </submittedName>
</protein>
<feature type="transmembrane region" description="Helical" evidence="10">
    <location>
        <begin position="1356"/>
        <end position="1376"/>
    </location>
</feature>
<evidence type="ECO:0000256" key="2">
    <source>
        <dbReference type="ARBA" id="ARBA00007200"/>
    </source>
</evidence>
<evidence type="ECO:0000256" key="3">
    <source>
        <dbReference type="ARBA" id="ARBA00022692"/>
    </source>
</evidence>
<evidence type="ECO:0000256" key="1">
    <source>
        <dbReference type="ARBA" id="ARBA00004141"/>
    </source>
</evidence>
<keyword evidence="4" id="KW-0732">Signal</keyword>
<evidence type="ECO:0000259" key="11">
    <source>
        <dbReference type="PROSITE" id="PS50095"/>
    </source>
</evidence>
<dbReference type="InterPro" id="IPR051223">
    <property type="entry name" value="Polycystin"/>
</dbReference>
<comment type="subcellular location">
    <subcellularLocation>
        <location evidence="1">Membrane</location>
        <topology evidence="1">Multi-pass membrane protein</topology>
    </subcellularLocation>
</comment>
<evidence type="ECO:0000256" key="10">
    <source>
        <dbReference type="SAM" id="Phobius"/>
    </source>
</evidence>
<dbReference type="PANTHER" id="PTHR10877:SF194">
    <property type="entry name" value="LOCATION OF VULVA DEFECTIVE 1"/>
    <property type="match status" value="1"/>
</dbReference>
<feature type="compositionally biased region" description="Low complexity" evidence="9">
    <location>
        <begin position="392"/>
        <end position="407"/>
    </location>
</feature>
<comment type="caution">
    <text evidence="13">The sequence shown here is derived from an EMBL/GenBank/DDBJ whole genome shotgun (WGS) entry which is preliminary data.</text>
</comment>
<evidence type="ECO:0000259" key="12">
    <source>
        <dbReference type="PROSITE" id="PS50853"/>
    </source>
</evidence>
<feature type="transmembrane region" description="Helical" evidence="10">
    <location>
        <begin position="1282"/>
        <end position="1310"/>
    </location>
</feature>
<organism evidence="13 14">
    <name type="scientific">Branchiostoma lanceolatum</name>
    <name type="common">Common lancelet</name>
    <name type="synonym">Amphioxus lanceolatum</name>
    <dbReference type="NCBI Taxonomy" id="7740"/>
    <lineage>
        <taxon>Eukaryota</taxon>
        <taxon>Metazoa</taxon>
        <taxon>Chordata</taxon>
        <taxon>Cephalochordata</taxon>
        <taxon>Leptocardii</taxon>
        <taxon>Amphioxiformes</taxon>
        <taxon>Branchiostomatidae</taxon>
        <taxon>Branchiostoma</taxon>
    </lineage>
</organism>
<dbReference type="PROSITE" id="PS50853">
    <property type="entry name" value="FN3"/>
    <property type="match status" value="3"/>
</dbReference>
<dbReference type="PRINTS" id="PR01433">
    <property type="entry name" value="POLYCYSTIN2"/>
</dbReference>
<dbReference type="InterPro" id="IPR013122">
    <property type="entry name" value="PKD1_2_channel"/>
</dbReference>
<feature type="compositionally biased region" description="Polar residues" evidence="9">
    <location>
        <begin position="412"/>
        <end position="438"/>
    </location>
</feature>
<evidence type="ECO:0000313" key="14">
    <source>
        <dbReference type="Proteomes" id="UP000838412"/>
    </source>
</evidence>
<dbReference type="EMBL" id="CAKMNS010000009">
    <property type="protein sequence ID" value="CAH1274775.1"/>
    <property type="molecule type" value="Genomic_DNA"/>
</dbReference>
<dbReference type="PROSITE" id="PS50095">
    <property type="entry name" value="PLAT"/>
    <property type="match status" value="1"/>
</dbReference>
<keyword evidence="5 10" id="KW-1133">Transmembrane helix</keyword>
<dbReference type="InterPro" id="IPR036116">
    <property type="entry name" value="FN3_sf"/>
</dbReference>
<keyword evidence="7" id="KW-0325">Glycoprotein</keyword>
<dbReference type="GO" id="GO:0005262">
    <property type="term" value="F:calcium channel activity"/>
    <property type="evidence" value="ECO:0007669"/>
    <property type="project" value="TreeGrafter"/>
</dbReference>
<dbReference type="Proteomes" id="UP000838412">
    <property type="component" value="Unassembled WGS sequence"/>
</dbReference>
<comment type="similarity">
    <text evidence="2">Belongs to the polycystin family.</text>
</comment>
<keyword evidence="14" id="KW-1185">Reference proteome</keyword>
<dbReference type="InterPro" id="IPR001024">
    <property type="entry name" value="PLAT/LH2_dom"/>
</dbReference>
<evidence type="ECO:0000256" key="8">
    <source>
        <dbReference type="PROSITE-ProRule" id="PRU00152"/>
    </source>
</evidence>
<gene>
    <name evidence="13" type="primary">PKD2L1</name>
    <name evidence="13" type="ORF">BLAG_LOCUS25699</name>
</gene>
<keyword evidence="6 10" id="KW-0472">Membrane</keyword>
<feature type="region of interest" description="Disordered" evidence="9">
    <location>
        <begin position="700"/>
        <end position="721"/>
    </location>
</feature>
<feature type="transmembrane region" description="Helical" evidence="10">
    <location>
        <begin position="906"/>
        <end position="928"/>
    </location>
</feature>
<name>A0A8S4MLE9_BRALA</name>
<feature type="transmembrane region" description="Helical" evidence="10">
    <location>
        <begin position="1718"/>
        <end position="1738"/>
    </location>
</feature>
<evidence type="ECO:0000256" key="6">
    <source>
        <dbReference type="ARBA" id="ARBA00023136"/>
    </source>
</evidence>
<dbReference type="Pfam" id="PF20519">
    <property type="entry name" value="Polycystin_dom"/>
    <property type="match status" value="1"/>
</dbReference>
<feature type="domain" description="Fibronectin type-III" evidence="12">
    <location>
        <begin position="193"/>
        <end position="277"/>
    </location>
</feature>
<dbReference type="Pfam" id="PF01477">
    <property type="entry name" value="PLAT"/>
    <property type="match status" value="1"/>
</dbReference>
<dbReference type="GO" id="GO:0016020">
    <property type="term" value="C:membrane"/>
    <property type="evidence" value="ECO:0007669"/>
    <property type="project" value="UniProtKB-SubCell"/>
</dbReference>
<dbReference type="GO" id="GO:0050982">
    <property type="term" value="P:detection of mechanical stimulus"/>
    <property type="evidence" value="ECO:0007669"/>
    <property type="project" value="TreeGrafter"/>
</dbReference>
<dbReference type="SMART" id="SM00060">
    <property type="entry name" value="FN3"/>
    <property type="match status" value="4"/>
</dbReference>
<dbReference type="InterPro" id="IPR046791">
    <property type="entry name" value="Polycystin_dom"/>
</dbReference>
<dbReference type="Pfam" id="PF08016">
    <property type="entry name" value="PKD_channel"/>
    <property type="match status" value="1"/>
</dbReference>
<evidence type="ECO:0000313" key="13">
    <source>
        <dbReference type="EMBL" id="CAH1274775.1"/>
    </source>
</evidence>
<comment type="caution">
    <text evidence="8">Lacks conserved residue(s) required for the propagation of feature annotation.</text>
</comment>
<dbReference type="InterPro" id="IPR003915">
    <property type="entry name" value="PKD_2"/>
</dbReference>
<dbReference type="InterPro" id="IPR036392">
    <property type="entry name" value="PLAT/LH2_dom_sf"/>
</dbReference>
<sequence length="1915" mass="212008">MDTPHAQFIACSTATYSSLAISWTRPKARFLGYTAYLILAGDVPSHNRTVTTTTAGHKSEMLVFHNVAADQEYRVTLVVNGLYGDSLPVEVICSTLTPPPEDFQVTNITETTVRVSWKKQRPNSLAIGHRMWIRRSDTTESLVTRHVPTSRTDVTFDDLSPAVEYVISATSINGHNEGLEVTVTVVTRTDPPVALGVDDWTTDTISISWAPPKAGLTTYNITYTGNGRRSSLAKSGDADSCELTGLVPGTQYDIDVVAVSRLGRSVAVSTRAVTDTDSPSSLRVSKASATWMFLEWKPAVANVTSYELDFSDEYDSAITYLRIEGNKTSYNVTNLIPKTAYVIKMAALSEHGRSVGITYSQRTGIVESTASTVKTTIEPDAFAELDDDAATDLRTTTSSDTSTGKSTEPALISTTSSSGSDQDIPTTSLARTTESPGQKLQELVEGLDISDVSRPEDIIAVTSNINEIINADGDKKSPLPPSVLKAAADIVSDLADAMKGSQGTSVENMATIADALVQTASTVVDMLPEPETPIGSTSDTLFGSDVDIENVDLSPKQQVKMLKEKQKEKEDAQRETAQSIVASLDHVGDTLLALQPPNVKYRTSFKTASVAVAMVRSPASEDIQLDSDHIVANIPGRAKETQTNDMLDVQISVFDKNPYSWAESTGGQNISSPVAFLTVKSNEQENLGEKQRLNLNIPFISSQPREQPTNPPPLEGATENPNGMIDAVRVSNGENMTYHAFAVPEHSVPVVRMNWRDVDAIFYVYSAYGYLPTAEKYAEKRVVKEDGYEAWLRGTNFSISFIPNTTDHGGRLYVGVQKLGVARSIHGRSQQPYVQSPDKEDYTLSISALGCSSWKDSKKQWGLGDCDLRLHHDRSSIAVGTMTLPVPNSIDFLNAFSNFRNLSDNAAVFSTVMGEYVLYIFILALLDLKRIRATLRRTPMALYDRIMGRTRVKHLRPKATINKRKTLSKVSLISPERMPAPHVYQLTVTTGSMFGAGTTSRVGFQLFGSKGTTPVKMLNPGGEALVRGSTLHFVMPVRESLGEVMLLHIWHDNSGEGDPSSWFLGSFVVRDVEKDVVSYFTCNDWLSEDKGDGEVQKVVHAGTEEELSSFSNVFSEATRDVFYDKQLWASALVAAPGSSFTKSQRLSCCFALLNTMMLASAMWYKAETTTAGTGVLNLGFVRFTIEELYISLMSILTVVPVNLMIVQLFRVEAPLTVDTPEMVIRASKQGRLQKFLLRWARYVAWLTVFLVSTSSAFFVILYSMDWGKEKSDAWMKAFVLSFMGSSCVVETLQIFVLAVVLAAIFSLPFLANPPAIRKDDIQLNLWNSTAPKKLRRPAKANLKSAKKKKELGKRSASTMTELLLLLIFAALLFYIAQMDKDTHAFHERQTLSSNILNDYDTIRTPDQFYSWLEDVLLPTLYPSTWYNGRKMKYLDRQFAQNTAAFRIGPPRLTQIRQRPGATANDKDAGRGWDVLPGNMSCTSWRFDMPTLSNHPNYTKSNCKNLHSLNLPLDYKTAMSFISALRDSKYLDKYTKSVSIDINFYNPNLKLFSVVKMAIDRSGIGSLMPKATITSFRLFQYESDNDYVSLFLHIVFTLFYLVLLLKEVKTVVKEGWGYCASLWNALGWVGLVGTATVISVFIKRYAVATDTLNMVAKSNGELGFEDFVDLTAAAWWDACFKHVLGLVVFINTISLLRVVRFSQTIGKLLALPGIMKDELLSFLVVAAVAFMAFISSGYLVFGPHMESYSDLYHTTFALFEMVLGRFFANEMLDSKPLTGPMFFTTFMICIFILLMNFLMTIICDAISADVDVTHDRDLADHMWRSFKAMLGFHSAPNKEDKTEGVSKMEELQANLRILQEGLDESLAICNSVLPRSNRRLLTVKAPKFQTRALQTGPVINTEYNVTINIEPASDSD</sequence>
<evidence type="ECO:0000256" key="9">
    <source>
        <dbReference type="SAM" id="MobiDB-lite"/>
    </source>
</evidence>
<evidence type="ECO:0000256" key="7">
    <source>
        <dbReference type="ARBA" id="ARBA00023180"/>
    </source>
</evidence>
<keyword evidence="3 10" id="KW-0812">Transmembrane</keyword>
<dbReference type="InterPro" id="IPR013783">
    <property type="entry name" value="Ig-like_fold"/>
</dbReference>
<dbReference type="Gene3D" id="2.60.40.10">
    <property type="entry name" value="Immunoglobulins"/>
    <property type="match status" value="3"/>
</dbReference>
<feature type="transmembrane region" description="Helical" evidence="10">
    <location>
        <begin position="1616"/>
        <end position="1641"/>
    </location>
</feature>
<dbReference type="SUPFAM" id="SSF49723">
    <property type="entry name" value="Lipase/lipooxygenase domain (PLAT/LH2 domain)"/>
    <property type="match status" value="1"/>
</dbReference>
<feature type="domain" description="Fibronectin type-III" evidence="12">
    <location>
        <begin position="278"/>
        <end position="372"/>
    </location>
</feature>
<reference evidence="13" key="1">
    <citation type="submission" date="2022-01" db="EMBL/GenBank/DDBJ databases">
        <authorList>
            <person name="Braso-Vives M."/>
        </authorList>
    </citation>
    <scope>NUCLEOTIDE SEQUENCE</scope>
</reference>
<dbReference type="PANTHER" id="PTHR10877">
    <property type="entry name" value="POLYCYSTIN FAMILY MEMBER"/>
    <property type="match status" value="1"/>
</dbReference>
<accession>A0A8S4MLE9</accession>
<dbReference type="Pfam" id="PF00041">
    <property type="entry name" value="fn3"/>
    <property type="match status" value="3"/>
</dbReference>
<evidence type="ECO:0000256" key="5">
    <source>
        <dbReference type="ARBA" id="ARBA00022989"/>
    </source>
</evidence>
<dbReference type="GO" id="GO:0005509">
    <property type="term" value="F:calcium ion binding"/>
    <property type="evidence" value="ECO:0007669"/>
    <property type="project" value="InterPro"/>
</dbReference>
<feature type="transmembrane region" description="Helical" evidence="10">
    <location>
        <begin position="1779"/>
        <end position="1801"/>
    </location>
</feature>
<feature type="transmembrane region" description="Helical" evidence="10">
    <location>
        <begin position="1242"/>
        <end position="1262"/>
    </location>
</feature>
<feature type="transmembrane region" description="Helical" evidence="10">
    <location>
        <begin position="1586"/>
        <end position="1604"/>
    </location>
</feature>
<feature type="domain" description="PLAT" evidence="11">
    <location>
        <begin position="982"/>
        <end position="1100"/>
    </location>
</feature>
<dbReference type="SUPFAM" id="SSF49265">
    <property type="entry name" value="Fibronectin type III"/>
    <property type="match status" value="3"/>
</dbReference>
<dbReference type="Gene3D" id="2.60.60.20">
    <property type="entry name" value="PLAT/LH2 domain"/>
    <property type="match status" value="1"/>
</dbReference>
<dbReference type="OrthoDB" id="5322100at2759"/>
<dbReference type="InterPro" id="IPR003961">
    <property type="entry name" value="FN3_dom"/>
</dbReference>
<feature type="region of interest" description="Disordered" evidence="9">
    <location>
        <begin position="384"/>
        <end position="439"/>
    </location>
</feature>
<proteinExistence type="inferred from homology"/>
<feature type="transmembrane region" description="Helical" evidence="10">
    <location>
        <begin position="1188"/>
        <end position="1209"/>
    </location>
</feature>
<dbReference type="CDD" id="cd00063">
    <property type="entry name" value="FN3"/>
    <property type="match status" value="3"/>
</dbReference>
<dbReference type="SMART" id="SM00308">
    <property type="entry name" value="LH2"/>
    <property type="match status" value="1"/>
</dbReference>
<feature type="domain" description="Fibronectin type-III" evidence="12">
    <location>
        <begin position="99"/>
        <end position="192"/>
    </location>
</feature>